<feature type="compositionally biased region" description="Basic residues" evidence="1">
    <location>
        <begin position="376"/>
        <end position="386"/>
    </location>
</feature>
<feature type="compositionally biased region" description="Acidic residues" evidence="1">
    <location>
        <begin position="416"/>
        <end position="430"/>
    </location>
</feature>
<dbReference type="PANTHER" id="PTHR16038:SF4">
    <property type="entry name" value="WD REPEAT-CONTAINING PROTEIN 74"/>
    <property type="match status" value="1"/>
</dbReference>
<proteinExistence type="predicted"/>
<dbReference type="InterPro" id="IPR001680">
    <property type="entry name" value="WD40_rpt"/>
</dbReference>
<gene>
    <name evidence="2" type="ORF">COHA_003395</name>
</gene>
<dbReference type="InterPro" id="IPR011047">
    <property type="entry name" value="Quinoprotein_ADH-like_sf"/>
</dbReference>
<accession>A0AAD5H7D4</accession>
<dbReference type="InterPro" id="IPR037379">
    <property type="entry name" value="WDR74/Nsa1"/>
</dbReference>
<dbReference type="EMBL" id="JADXDR010000045">
    <property type="protein sequence ID" value="KAI7842990.1"/>
    <property type="molecule type" value="Genomic_DNA"/>
</dbReference>
<feature type="region of interest" description="Disordered" evidence="1">
    <location>
        <begin position="200"/>
        <end position="222"/>
    </location>
</feature>
<dbReference type="Gene3D" id="2.130.10.10">
    <property type="entry name" value="YVTN repeat-like/Quinoprotein amine dehydrogenase"/>
    <property type="match status" value="1"/>
</dbReference>
<name>A0AAD5H7D4_9CHLO</name>
<feature type="region of interest" description="Disordered" evidence="1">
    <location>
        <begin position="110"/>
        <end position="129"/>
    </location>
</feature>
<dbReference type="Proteomes" id="UP001205105">
    <property type="component" value="Unassembled WGS sequence"/>
</dbReference>
<evidence type="ECO:0000256" key="1">
    <source>
        <dbReference type="SAM" id="MobiDB-lite"/>
    </source>
</evidence>
<dbReference type="PANTHER" id="PTHR16038">
    <property type="entry name" value="NOP SEVEN ASSOCIATED PROTEIN 1"/>
    <property type="match status" value="1"/>
</dbReference>
<evidence type="ECO:0008006" key="4">
    <source>
        <dbReference type="Google" id="ProtNLM"/>
    </source>
</evidence>
<evidence type="ECO:0000313" key="2">
    <source>
        <dbReference type="EMBL" id="KAI7842990.1"/>
    </source>
</evidence>
<dbReference type="GO" id="GO:0030687">
    <property type="term" value="C:preribosome, large subunit precursor"/>
    <property type="evidence" value="ECO:0007669"/>
    <property type="project" value="TreeGrafter"/>
</dbReference>
<feature type="region of interest" description="Disordered" evidence="1">
    <location>
        <begin position="54"/>
        <end position="74"/>
    </location>
</feature>
<dbReference type="AlphaFoldDB" id="A0AAD5H7D4"/>
<evidence type="ECO:0000313" key="3">
    <source>
        <dbReference type="Proteomes" id="UP001205105"/>
    </source>
</evidence>
<dbReference type="SUPFAM" id="SSF50998">
    <property type="entry name" value="Quinoprotein alcohol dehydrogenase-like"/>
    <property type="match status" value="1"/>
</dbReference>
<dbReference type="InterPro" id="IPR015943">
    <property type="entry name" value="WD40/YVTN_repeat-like_dom_sf"/>
</dbReference>
<organism evidence="2 3">
    <name type="scientific">Chlorella ohadii</name>
    <dbReference type="NCBI Taxonomy" id="2649997"/>
    <lineage>
        <taxon>Eukaryota</taxon>
        <taxon>Viridiplantae</taxon>
        <taxon>Chlorophyta</taxon>
        <taxon>core chlorophytes</taxon>
        <taxon>Trebouxiophyceae</taxon>
        <taxon>Chlorellales</taxon>
        <taxon>Chlorellaceae</taxon>
        <taxon>Chlorella clade</taxon>
        <taxon>Chlorella</taxon>
    </lineage>
</organism>
<comment type="caution">
    <text evidence="2">The sequence shown here is derived from an EMBL/GenBank/DDBJ whole genome shotgun (WGS) entry which is preliminary data.</text>
</comment>
<dbReference type="GO" id="GO:0042273">
    <property type="term" value="P:ribosomal large subunit biogenesis"/>
    <property type="evidence" value="ECO:0007669"/>
    <property type="project" value="InterPro"/>
</dbReference>
<keyword evidence="3" id="KW-1185">Reference proteome</keyword>
<protein>
    <recommendedName>
        <fullName evidence="4">Ribosome biogenesis protein NSA1</fullName>
    </recommendedName>
</protein>
<reference evidence="2" key="1">
    <citation type="submission" date="2020-11" db="EMBL/GenBank/DDBJ databases">
        <title>Chlorella ohadii genome sequencing and assembly.</title>
        <authorList>
            <person name="Murik O."/>
            <person name="Treves H."/>
            <person name="Kedem I."/>
            <person name="Shotland Y."/>
            <person name="Kaplan A."/>
        </authorList>
    </citation>
    <scope>NUCLEOTIDE SEQUENCE</scope>
    <source>
        <strain evidence="2">1</strain>
    </source>
</reference>
<dbReference type="SMART" id="SM00320">
    <property type="entry name" value="WD40"/>
    <property type="match status" value="3"/>
</dbReference>
<sequence>MVRGEPDKQQAIDCIALGSAGGVDDTATAVMAVARRSGAIELVSPLTGAPLGTIPPAAPAAKGSNGSGKQQEDAARVRGLHLIWGSSGSLPAVLSVTQGGTARVHSAAAAAAGEQPQDGGSAAPAAWEQQRSWQVPPQVCSTAYDAASGRLAVGCEGAELRLFDASSGELAFAFKGGKPNKVGLVDKPWNTAIAFLPPSSTSSSGGGAAAGGSSDAAAGGSGDAPGAAGTRLVVGTGYHKLRLYDSAAGKRPQMELSWSKGRITALALEPDGRRCWVGNGQGQLEVLDLEARRFSGAIKGLAGSARALVVHPGGEVLASVCLDRYLRLHSCATRQLLAKVYCKTLPTGVAFCPTDASMLPPLEQPAAGGDSAEERRRRKQEKKRERRSSQAAAEATEKGSEDEGMAAADAAAGAADSDEELGGSEEEAEEQQQRRRHKRGKRGGEGGGRRQQRQR</sequence>
<feature type="compositionally biased region" description="Low complexity" evidence="1">
    <location>
        <begin position="405"/>
        <end position="415"/>
    </location>
</feature>
<feature type="compositionally biased region" description="Low complexity" evidence="1">
    <location>
        <begin position="211"/>
        <end position="222"/>
    </location>
</feature>
<dbReference type="GO" id="GO:0005730">
    <property type="term" value="C:nucleolus"/>
    <property type="evidence" value="ECO:0007669"/>
    <property type="project" value="InterPro"/>
</dbReference>
<feature type="region of interest" description="Disordered" evidence="1">
    <location>
        <begin position="361"/>
        <end position="455"/>
    </location>
</feature>